<dbReference type="InterPro" id="IPR003029">
    <property type="entry name" value="S1_domain"/>
</dbReference>
<dbReference type="SMART" id="SM00316">
    <property type="entry name" value="S1"/>
    <property type="match status" value="2"/>
</dbReference>
<dbReference type="Pfam" id="PF00642">
    <property type="entry name" value="zf-CCCH"/>
    <property type="match status" value="1"/>
</dbReference>
<evidence type="ECO:0000259" key="7">
    <source>
        <dbReference type="PROSITE" id="PS50126"/>
    </source>
</evidence>
<feature type="compositionally biased region" description="Basic and acidic residues" evidence="5">
    <location>
        <begin position="12"/>
        <end position="24"/>
    </location>
</feature>
<feature type="region of interest" description="Disordered" evidence="5">
    <location>
        <begin position="434"/>
        <end position="460"/>
    </location>
</feature>
<feature type="domain" description="C3H1-type" evidence="6">
    <location>
        <begin position="137"/>
        <end position="164"/>
    </location>
</feature>
<name>C1FFA3_MICCC</name>
<dbReference type="PROSITE" id="PS50103">
    <property type="entry name" value="ZF_C3H1"/>
    <property type="match status" value="1"/>
</dbReference>
<dbReference type="eggNOG" id="KOG0922">
    <property type="taxonomic scope" value="Eukaryota"/>
</dbReference>
<dbReference type="InParanoid" id="C1FFA3"/>
<feature type="compositionally biased region" description="Basic and acidic residues" evidence="5">
    <location>
        <begin position="311"/>
        <end position="323"/>
    </location>
</feature>
<evidence type="ECO:0008006" key="10">
    <source>
        <dbReference type="Google" id="ProtNLM"/>
    </source>
</evidence>
<evidence type="ECO:0000256" key="3">
    <source>
        <dbReference type="ARBA" id="ARBA00022833"/>
    </source>
</evidence>
<dbReference type="OrthoDB" id="498561at2759"/>
<dbReference type="GO" id="GO:0008270">
    <property type="term" value="F:zinc ion binding"/>
    <property type="evidence" value="ECO:0007669"/>
    <property type="project" value="UniProtKB-KW"/>
</dbReference>
<dbReference type="GeneID" id="8245427"/>
<dbReference type="Proteomes" id="UP000002009">
    <property type="component" value="Chromosome 8"/>
</dbReference>
<dbReference type="PANTHER" id="PTHR15838:SF1">
    <property type="entry name" value="ZINC FINGER CCHC DOMAIN-CONTAINING PROTEIN 17"/>
    <property type="match status" value="1"/>
</dbReference>
<evidence type="ECO:0000313" key="9">
    <source>
        <dbReference type="Proteomes" id="UP000002009"/>
    </source>
</evidence>
<evidence type="ECO:0000256" key="4">
    <source>
        <dbReference type="PROSITE-ProRule" id="PRU00723"/>
    </source>
</evidence>
<feature type="region of interest" description="Disordered" evidence="5">
    <location>
        <begin position="1"/>
        <end position="142"/>
    </location>
</feature>
<proteinExistence type="predicted"/>
<feature type="domain" description="S1 motif" evidence="7">
    <location>
        <begin position="193"/>
        <end position="278"/>
    </location>
</feature>
<keyword evidence="3 4" id="KW-0862">Zinc</keyword>
<feature type="zinc finger region" description="C3H1-type" evidence="4">
    <location>
        <begin position="137"/>
        <end position="164"/>
    </location>
</feature>
<accession>C1FFA3</accession>
<feature type="region of interest" description="Disordered" evidence="5">
    <location>
        <begin position="306"/>
        <end position="331"/>
    </location>
</feature>
<dbReference type="SUPFAM" id="SSF90229">
    <property type="entry name" value="CCCH zinc finger"/>
    <property type="match status" value="1"/>
</dbReference>
<keyword evidence="9" id="KW-1185">Reference proteome</keyword>
<feature type="compositionally biased region" description="Acidic residues" evidence="5">
    <location>
        <begin position="1"/>
        <end position="11"/>
    </location>
</feature>
<feature type="compositionally biased region" description="Pro residues" evidence="5">
    <location>
        <begin position="515"/>
        <end position="527"/>
    </location>
</feature>
<dbReference type="KEGG" id="mis:MICPUN_60445"/>
<dbReference type="GO" id="GO:0003723">
    <property type="term" value="F:RNA binding"/>
    <property type="evidence" value="ECO:0007669"/>
    <property type="project" value="TreeGrafter"/>
</dbReference>
<evidence type="ECO:0000256" key="5">
    <source>
        <dbReference type="SAM" id="MobiDB-lite"/>
    </source>
</evidence>
<dbReference type="InterPro" id="IPR036855">
    <property type="entry name" value="Znf_CCCH_sf"/>
</dbReference>
<dbReference type="STRING" id="296587.C1FFA3"/>
<keyword evidence="2 4" id="KW-0863">Zinc-finger</keyword>
<feature type="compositionally biased region" description="Basic residues" evidence="5">
    <location>
        <begin position="54"/>
        <end position="76"/>
    </location>
</feature>
<feature type="compositionally biased region" description="Basic and acidic residues" evidence="5">
    <location>
        <begin position="118"/>
        <end position="128"/>
    </location>
</feature>
<sequence>MLGDGADDDLGDRDGGFGRRDGYRSRSPRGGGGSRSRSRSRSRGAKRDFPRSWSRSRSRSPRRRRRGSRSRSRSRSRSGGGRGYARDDRRRGRRRSRSASRSPRGARAREVPPPPPRDGGRHRGDPRDSQAPLSTAGRGPGVCYAFQRGRCTRGDECRFAHVISDVPPPPPGARSGGNRGGDASAATLHPPLHSIQKGRVATVRPFGLFVRMNGFVRDGLVHCANVSDELTFRREDGDDAKVMAMEYFHPRDSEVYAKVVEIRRDGYSGDVKVGLSMKLVDQSSGEDLDPDHSRAKALLEGGFGWNGHGNGDGDGHRDSRNLSDDPPALNSTHRAVVKEVKPYGVFVSMAGFRRNGLVPHHQVSDYLEFSREDTDEDKVKALEGAVGKGDEAWVKVVELKEPNYPGEGPVKVTCSIKLCDQRDGSDLDPGCSRYFPQGERGGDRDGVGGNIPRRVGDGAGEAVKRGGVIDWGHHLGDVKQYGDGGRYDLVTDDVGEGLERREDGQTGVPQGRPGHGPPRTVPPPPSGAAPASARDQQIGSVEEALAILAKHKKEKKERKEKKAKKSKKSSKKERKERKEKKGKRSRRDLSDSSSDSES</sequence>
<dbReference type="PANTHER" id="PTHR15838">
    <property type="entry name" value="NUCLEOLAR PROTEIN OF 40 KDA"/>
    <property type="match status" value="1"/>
</dbReference>
<evidence type="ECO:0000256" key="1">
    <source>
        <dbReference type="ARBA" id="ARBA00022723"/>
    </source>
</evidence>
<gene>
    <name evidence="8" type="ORF">MICPUN_60445</name>
</gene>
<dbReference type="Gene3D" id="2.40.50.140">
    <property type="entry name" value="Nucleic acid-binding proteins"/>
    <property type="match status" value="2"/>
</dbReference>
<dbReference type="InterPro" id="IPR000571">
    <property type="entry name" value="Znf_CCCH"/>
</dbReference>
<dbReference type="InterPro" id="IPR012340">
    <property type="entry name" value="NA-bd_OB-fold"/>
</dbReference>
<reference evidence="8 9" key="1">
    <citation type="journal article" date="2009" name="Science">
        <title>Green evolution and dynamic adaptations revealed by genomes of the marine picoeukaryotes Micromonas.</title>
        <authorList>
            <person name="Worden A.Z."/>
            <person name="Lee J.H."/>
            <person name="Mock T."/>
            <person name="Rouze P."/>
            <person name="Simmons M.P."/>
            <person name="Aerts A.L."/>
            <person name="Allen A.E."/>
            <person name="Cuvelier M.L."/>
            <person name="Derelle E."/>
            <person name="Everett M.V."/>
            <person name="Foulon E."/>
            <person name="Grimwood J."/>
            <person name="Gundlach H."/>
            <person name="Henrissat B."/>
            <person name="Napoli C."/>
            <person name="McDonald S.M."/>
            <person name="Parker M.S."/>
            <person name="Rombauts S."/>
            <person name="Salamov A."/>
            <person name="Von Dassow P."/>
            <person name="Badger J.H."/>
            <person name="Coutinho P.M."/>
            <person name="Demir E."/>
            <person name="Dubchak I."/>
            <person name="Gentemann C."/>
            <person name="Eikrem W."/>
            <person name="Gready J.E."/>
            <person name="John U."/>
            <person name="Lanier W."/>
            <person name="Lindquist E.A."/>
            <person name="Lucas S."/>
            <person name="Mayer K.F."/>
            <person name="Moreau H."/>
            <person name="Not F."/>
            <person name="Otillar R."/>
            <person name="Panaud O."/>
            <person name="Pangilinan J."/>
            <person name="Paulsen I."/>
            <person name="Piegu B."/>
            <person name="Poliakov A."/>
            <person name="Robbens S."/>
            <person name="Schmutz J."/>
            <person name="Toulza E."/>
            <person name="Wyss T."/>
            <person name="Zelensky A."/>
            <person name="Zhou K."/>
            <person name="Armbrust E.V."/>
            <person name="Bhattacharya D."/>
            <person name="Goodenough U.W."/>
            <person name="Van de Peer Y."/>
            <person name="Grigoriev I.V."/>
        </authorList>
    </citation>
    <scope>NUCLEOTIDE SEQUENCE [LARGE SCALE GENOMIC DNA]</scope>
    <source>
        <strain evidence="9">RCC299 / NOUM17</strain>
    </source>
</reference>
<dbReference type="PROSITE" id="PS50126">
    <property type="entry name" value="S1"/>
    <property type="match status" value="2"/>
</dbReference>
<feature type="region of interest" description="Disordered" evidence="5">
    <location>
        <begin position="497"/>
        <end position="598"/>
    </location>
</feature>
<dbReference type="SMART" id="SM00356">
    <property type="entry name" value="ZnF_C3H1"/>
    <property type="match status" value="1"/>
</dbReference>
<keyword evidence="1 4" id="KW-0479">Metal-binding</keyword>
<organism evidence="8 9">
    <name type="scientific">Micromonas commoda (strain RCC299 / NOUM17 / CCMP2709)</name>
    <name type="common">Picoplanktonic green alga</name>
    <dbReference type="NCBI Taxonomy" id="296587"/>
    <lineage>
        <taxon>Eukaryota</taxon>
        <taxon>Viridiplantae</taxon>
        <taxon>Chlorophyta</taxon>
        <taxon>Mamiellophyceae</taxon>
        <taxon>Mamiellales</taxon>
        <taxon>Mamiellaceae</taxon>
        <taxon>Micromonas</taxon>
    </lineage>
</organism>
<dbReference type="SUPFAM" id="SSF50249">
    <property type="entry name" value="Nucleic acid-binding proteins"/>
    <property type="match status" value="2"/>
</dbReference>
<feature type="region of interest" description="Disordered" evidence="5">
    <location>
        <begin position="161"/>
        <end position="189"/>
    </location>
</feature>
<evidence type="ECO:0000259" key="6">
    <source>
        <dbReference type="PROSITE" id="PS50103"/>
    </source>
</evidence>
<dbReference type="GO" id="GO:0043489">
    <property type="term" value="P:RNA stabilization"/>
    <property type="evidence" value="ECO:0007669"/>
    <property type="project" value="TreeGrafter"/>
</dbReference>
<dbReference type="EMBL" id="CP001575">
    <property type="protein sequence ID" value="ACO69336.1"/>
    <property type="molecule type" value="Genomic_DNA"/>
</dbReference>
<protein>
    <recommendedName>
        <fullName evidence="10">C3H1-type domain-containing protein</fullName>
    </recommendedName>
</protein>
<feature type="domain" description="S1 motif" evidence="7">
    <location>
        <begin position="330"/>
        <end position="415"/>
    </location>
</feature>
<evidence type="ECO:0000313" key="8">
    <source>
        <dbReference type="EMBL" id="ACO69336.1"/>
    </source>
</evidence>
<feature type="compositionally biased region" description="Basic residues" evidence="5">
    <location>
        <begin position="549"/>
        <end position="586"/>
    </location>
</feature>
<dbReference type="Gene3D" id="3.30.1370.210">
    <property type="match status" value="1"/>
</dbReference>
<dbReference type="AlphaFoldDB" id="C1FFA3"/>
<dbReference type="RefSeq" id="XP_002508078.1">
    <property type="nucleotide sequence ID" value="XM_002508032.1"/>
</dbReference>
<evidence type="ECO:0000256" key="2">
    <source>
        <dbReference type="ARBA" id="ARBA00022771"/>
    </source>
</evidence>
<dbReference type="OMA" id="MAMEYFH"/>